<evidence type="ECO:0000259" key="1">
    <source>
        <dbReference type="Pfam" id="PF01370"/>
    </source>
</evidence>
<sequence length="243" mass="27565">MAESLKTPYHSQRIFAGKIDHYIYMSSAGVYLESPLLPHIEGDPCDPKSRHIGKLKTEDYLDTRGLPWTAIRPTYIYGPLNYNPIEEWFFARIVENRPILIPGDGSHMTGLGHVADLANAFAAVLGNTRAIGKVYNIQDRKAITYNGIAKMCAVAAGYDPNNIRIIHYDPKRLNLGKAKAFPFRLQHFFTSVNQALRELDWDIDYDLLDGLRDSYRNDFLPKKQSGQINADFKTDDMILSQIS</sequence>
<dbReference type="AlphaFoldDB" id="A0A7J7IFY2"/>
<gene>
    <name evidence="2" type="ORF">F1559_000706</name>
</gene>
<dbReference type="Pfam" id="PF01370">
    <property type="entry name" value="Epimerase"/>
    <property type="match status" value="1"/>
</dbReference>
<dbReference type="GO" id="GO:0003978">
    <property type="term" value="F:UDP-glucose 4-epimerase activity"/>
    <property type="evidence" value="ECO:0007669"/>
    <property type="project" value="TreeGrafter"/>
</dbReference>
<protein>
    <recommendedName>
        <fullName evidence="1">NAD-dependent epimerase/dehydratase domain-containing protein</fullName>
    </recommendedName>
</protein>
<name>A0A7J7IFY2_9RHOD</name>
<proteinExistence type="predicted"/>
<dbReference type="InterPro" id="IPR036291">
    <property type="entry name" value="NAD(P)-bd_dom_sf"/>
</dbReference>
<dbReference type="GO" id="GO:0005829">
    <property type="term" value="C:cytosol"/>
    <property type="evidence" value="ECO:0007669"/>
    <property type="project" value="TreeGrafter"/>
</dbReference>
<evidence type="ECO:0000313" key="3">
    <source>
        <dbReference type="Proteomes" id="UP000530660"/>
    </source>
</evidence>
<dbReference type="PANTHER" id="PTHR43725:SF8">
    <property type="entry name" value="CHLOROPLAST STEM-LOOP BINDING PROTEIN OF 41 KDA B, CHLOROPLASTIC"/>
    <property type="match status" value="1"/>
</dbReference>
<keyword evidence="3" id="KW-1185">Reference proteome</keyword>
<dbReference type="InterPro" id="IPR001509">
    <property type="entry name" value="Epimerase_deHydtase"/>
</dbReference>
<dbReference type="Gene3D" id="3.40.50.720">
    <property type="entry name" value="NAD(P)-binding Rossmann-like Domain"/>
    <property type="match status" value="1"/>
</dbReference>
<accession>A0A7J7IFY2</accession>
<dbReference type="Proteomes" id="UP000530660">
    <property type="component" value="Unassembled WGS sequence"/>
</dbReference>
<reference evidence="2 3" key="1">
    <citation type="journal article" date="2020" name="J. Phycol.">
        <title>Comparative genome analysis reveals Cyanidiococcus gen. nov., a new extremophilic red algal genus sister to Cyanidioschyzon (Cyanidioschyzonaceae, Rhodophyta).</title>
        <authorList>
            <person name="Liu S.-L."/>
            <person name="Chiang Y.-R."/>
            <person name="Yoon H.S."/>
            <person name="Fu H.-Y."/>
        </authorList>
    </citation>
    <scope>NUCLEOTIDE SEQUENCE [LARGE SCALE GENOMIC DNA]</scope>
    <source>
        <strain evidence="2 3">THAL066</strain>
    </source>
</reference>
<dbReference type="PANTHER" id="PTHR43725">
    <property type="entry name" value="UDP-GLUCOSE 4-EPIMERASE"/>
    <property type="match status" value="1"/>
</dbReference>
<evidence type="ECO:0000313" key="2">
    <source>
        <dbReference type="EMBL" id="KAF6001417.1"/>
    </source>
</evidence>
<dbReference type="SUPFAM" id="SSF51735">
    <property type="entry name" value="NAD(P)-binding Rossmann-fold domains"/>
    <property type="match status" value="1"/>
</dbReference>
<dbReference type="OrthoDB" id="419598at2759"/>
<dbReference type="GO" id="GO:0005996">
    <property type="term" value="P:monosaccharide metabolic process"/>
    <property type="evidence" value="ECO:0007669"/>
    <property type="project" value="TreeGrafter"/>
</dbReference>
<comment type="caution">
    <text evidence="2">The sequence shown here is derived from an EMBL/GenBank/DDBJ whole genome shotgun (WGS) entry which is preliminary data.</text>
</comment>
<organism evidence="2 3">
    <name type="scientific">Cyanidiococcus yangmingshanensis</name>
    <dbReference type="NCBI Taxonomy" id="2690220"/>
    <lineage>
        <taxon>Eukaryota</taxon>
        <taxon>Rhodophyta</taxon>
        <taxon>Bangiophyceae</taxon>
        <taxon>Cyanidiales</taxon>
        <taxon>Cyanidiaceae</taxon>
        <taxon>Cyanidiococcus</taxon>
    </lineage>
</organism>
<dbReference type="EMBL" id="VWRR01000014">
    <property type="protein sequence ID" value="KAF6001417.1"/>
    <property type="molecule type" value="Genomic_DNA"/>
</dbReference>
<feature type="domain" description="NAD-dependent epimerase/dehydratase" evidence="1">
    <location>
        <begin position="18"/>
        <end position="137"/>
    </location>
</feature>